<feature type="transmembrane region" description="Helical" evidence="7">
    <location>
        <begin position="88"/>
        <end position="106"/>
    </location>
</feature>
<evidence type="ECO:0000256" key="4">
    <source>
        <dbReference type="ARBA" id="ARBA00022692"/>
    </source>
</evidence>
<dbReference type="InterPro" id="IPR000917">
    <property type="entry name" value="Sulfatase_N"/>
</dbReference>
<dbReference type="Gene3D" id="3.40.720.10">
    <property type="entry name" value="Alkaline Phosphatase, subunit A"/>
    <property type="match status" value="1"/>
</dbReference>
<feature type="transmembrane region" description="Helical" evidence="7">
    <location>
        <begin position="205"/>
        <end position="223"/>
    </location>
</feature>
<feature type="transmembrane region" description="Helical" evidence="7">
    <location>
        <begin position="126"/>
        <end position="143"/>
    </location>
</feature>
<comment type="subcellular location">
    <subcellularLocation>
        <location evidence="1">Cell membrane</location>
        <topology evidence="1">Multi-pass membrane protein</topology>
    </subcellularLocation>
</comment>
<feature type="transmembrane region" description="Helical" evidence="7">
    <location>
        <begin position="150"/>
        <end position="169"/>
    </location>
</feature>
<evidence type="ECO:0000256" key="1">
    <source>
        <dbReference type="ARBA" id="ARBA00004651"/>
    </source>
</evidence>
<dbReference type="PANTHER" id="PTHR47371:SF3">
    <property type="entry name" value="PHOSPHOGLYCEROL TRANSFERASE I"/>
    <property type="match status" value="1"/>
</dbReference>
<dbReference type="EMBL" id="JAUSTW010000003">
    <property type="protein sequence ID" value="MDQ0199075.1"/>
    <property type="molecule type" value="Genomic_DNA"/>
</dbReference>
<keyword evidence="3" id="KW-1003">Cell membrane</keyword>
<dbReference type="InterPro" id="IPR017850">
    <property type="entry name" value="Alkaline_phosphatase_core_sf"/>
</dbReference>
<dbReference type="PANTHER" id="PTHR47371">
    <property type="entry name" value="LIPOTEICHOIC ACID SYNTHASE"/>
    <property type="match status" value="1"/>
</dbReference>
<dbReference type="Pfam" id="PF00884">
    <property type="entry name" value="Sulfatase"/>
    <property type="match status" value="1"/>
</dbReference>
<comment type="pathway">
    <text evidence="2">Cell wall biogenesis; lipoteichoic acid biosynthesis.</text>
</comment>
<keyword evidence="5 7" id="KW-1133">Transmembrane helix</keyword>
<evidence type="ECO:0000256" key="6">
    <source>
        <dbReference type="ARBA" id="ARBA00023136"/>
    </source>
</evidence>
<evidence type="ECO:0000256" key="3">
    <source>
        <dbReference type="ARBA" id="ARBA00022475"/>
    </source>
</evidence>
<evidence type="ECO:0000256" key="7">
    <source>
        <dbReference type="SAM" id="Phobius"/>
    </source>
</evidence>
<evidence type="ECO:0000256" key="5">
    <source>
        <dbReference type="ARBA" id="ARBA00022989"/>
    </source>
</evidence>
<comment type="caution">
    <text evidence="9">The sequence shown here is derived from an EMBL/GenBank/DDBJ whole genome shotgun (WGS) entry which is preliminary data.</text>
</comment>
<evidence type="ECO:0000313" key="9">
    <source>
        <dbReference type="EMBL" id="MDQ0199075.1"/>
    </source>
</evidence>
<dbReference type="CDD" id="cd16015">
    <property type="entry name" value="LTA_synthase"/>
    <property type="match status" value="1"/>
</dbReference>
<feature type="transmembrane region" description="Helical" evidence="7">
    <location>
        <begin position="50"/>
        <end position="67"/>
    </location>
</feature>
<feature type="transmembrane region" description="Helical" evidence="7">
    <location>
        <begin position="9"/>
        <end position="30"/>
    </location>
</feature>
<organism evidence="9 10">
    <name type="scientific">Neobacillus ginsengisoli</name>
    <dbReference type="NCBI Taxonomy" id="904295"/>
    <lineage>
        <taxon>Bacteria</taxon>
        <taxon>Bacillati</taxon>
        <taxon>Bacillota</taxon>
        <taxon>Bacilli</taxon>
        <taxon>Bacillales</taxon>
        <taxon>Bacillaceae</taxon>
        <taxon>Neobacillus</taxon>
    </lineage>
</organism>
<proteinExistence type="predicted"/>
<evidence type="ECO:0000259" key="8">
    <source>
        <dbReference type="Pfam" id="PF00884"/>
    </source>
</evidence>
<keyword evidence="10" id="KW-1185">Reference proteome</keyword>
<dbReference type="Proteomes" id="UP001224122">
    <property type="component" value="Unassembled WGS sequence"/>
</dbReference>
<keyword evidence="4 7" id="KW-0812">Transmembrane</keyword>
<feature type="transmembrane region" description="Helical" evidence="7">
    <location>
        <begin position="235"/>
        <end position="254"/>
    </location>
</feature>
<name>A0ABT9XU47_9BACI</name>
<evidence type="ECO:0000313" key="10">
    <source>
        <dbReference type="Proteomes" id="UP001224122"/>
    </source>
</evidence>
<dbReference type="RefSeq" id="WP_307407606.1">
    <property type="nucleotide sequence ID" value="NZ_JAUSTW010000003.1"/>
</dbReference>
<keyword evidence="6 7" id="KW-0472">Membrane</keyword>
<accession>A0ABT9XU47</accession>
<reference evidence="9 10" key="1">
    <citation type="submission" date="2023-07" db="EMBL/GenBank/DDBJ databases">
        <title>Genomic Encyclopedia of Type Strains, Phase IV (KMG-IV): sequencing the most valuable type-strain genomes for metagenomic binning, comparative biology and taxonomic classification.</title>
        <authorList>
            <person name="Goeker M."/>
        </authorList>
    </citation>
    <scope>NUCLEOTIDE SEQUENCE [LARGE SCALE GENOMIC DNA]</scope>
    <source>
        <strain evidence="9 10">DSM 27594</strain>
    </source>
</reference>
<dbReference type="SUPFAM" id="SSF53649">
    <property type="entry name" value="Alkaline phosphatase-like"/>
    <property type="match status" value="1"/>
</dbReference>
<feature type="domain" description="Sulfatase N-terminal" evidence="8">
    <location>
        <begin position="329"/>
        <end position="623"/>
    </location>
</feature>
<dbReference type="InterPro" id="IPR050448">
    <property type="entry name" value="OpgB/LTA_synthase_biosynth"/>
</dbReference>
<gene>
    <name evidence="9" type="ORF">J2S10_002233</name>
</gene>
<sequence>MVQRRINNAVLLITLNGIIALLVFTIYKYFSSSLNIDNIIIAMDENTKKFATRVFLVFFILMLTSKIQLRVIEKLKETYPWALALTKYAYIFILSGIMALLTSYFMEYFQLLENSTATTQWVVVNTRIYLSGALFLFFIYLLVFTLIGNIYISSIITAVFIFVIGFAHYNKLNLRVEPLYPSDFSQIAQLKDVIPMVRDYLSVKLTVLIVVEIGIFLYIMRFLPKAKTPIWMRGLLLVATAGMVYSFTFFPTTFMKSFVEKESNVAIVKWDQLENYKYNGFIFGFISNLQNDAFPKPANYSKENVLAVAKKYRNISAKAAVAKDAPKQPNIVYIMSEAFWDPTMLTNVQFSDDPMKNLRKLMGEYTSGYNLSPSFGGATANVEFEALTGFSNYFLRVGSLPYQDLIDRKSFIPTIVSDLKSQGYATMAMHPYNKVFYKRNKVYQTFGFDQFIDMTTFKHQDMAGPYISDESVSNEIIDRLKAQKKPMFIHAVTMQNHFPYLPNRFEKNNITVSGLSPDSKVALEVYSEGIRRSDQALQDLVNQLQQLDEPTILVFWGDHMPILGQDLAIYKEAKYANTPDKNLYEQEYSQTPLLMYSNFHLDRQDLHALSPAYFGPTVFEMAGLKKPPFYNLLDKLKATLPVLKNTLQMDGSQKYVTDHLNKKQKNLLNDYQLLEYDLLVGNQYSKDILFKR</sequence>
<protein>
    <submittedName>
        <fullName evidence="9">Phosphoglycerol transferase MdoB-like AlkP superfamily enzyme</fullName>
    </submittedName>
</protein>
<evidence type="ECO:0000256" key="2">
    <source>
        <dbReference type="ARBA" id="ARBA00004936"/>
    </source>
</evidence>